<dbReference type="Proteomes" id="UP000807353">
    <property type="component" value="Unassembled WGS sequence"/>
</dbReference>
<gene>
    <name evidence="2" type="ORF">BDZ94DRAFT_1071208</name>
</gene>
<evidence type="ECO:0000256" key="1">
    <source>
        <dbReference type="SAM" id="MobiDB-lite"/>
    </source>
</evidence>
<dbReference type="EMBL" id="MU150327">
    <property type="protein sequence ID" value="KAF9458949.1"/>
    <property type="molecule type" value="Genomic_DNA"/>
</dbReference>
<feature type="compositionally biased region" description="Basic and acidic residues" evidence="1">
    <location>
        <begin position="1"/>
        <end position="41"/>
    </location>
</feature>
<protein>
    <submittedName>
        <fullName evidence="2">Uncharacterized protein</fullName>
    </submittedName>
</protein>
<dbReference type="AlphaFoldDB" id="A0A9P6CFE9"/>
<comment type="caution">
    <text evidence="2">The sequence shown here is derived from an EMBL/GenBank/DDBJ whole genome shotgun (WGS) entry which is preliminary data.</text>
</comment>
<reference evidence="2" key="1">
    <citation type="submission" date="2020-11" db="EMBL/GenBank/DDBJ databases">
        <authorList>
            <consortium name="DOE Joint Genome Institute"/>
            <person name="Ahrendt S."/>
            <person name="Riley R."/>
            <person name="Andreopoulos W."/>
            <person name="Labutti K."/>
            <person name="Pangilinan J."/>
            <person name="Ruiz-Duenas F.J."/>
            <person name="Barrasa J.M."/>
            <person name="Sanchez-Garcia M."/>
            <person name="Camarero S."/>
            <person name="Miyauchi S."/>
            <person name="Serrano A."/>
            <person name="Linde D."/>
            <person name="Babiker R."/>
            <person name="Drula E."/>
            <person name="Ayuso-Fernandez I."/>
            <person name="Pacheco R."/>
            <person name="Padilla G."/>
            <person name="Ferreira P."/>
            <person name="Barriuso J."/>
            <person name="Kellner H."/>
            <person name="Castanera R."/>
            <person name="Alfaro M."/>
            <person name="Ramirez L."/>
            <person name="Pisabarro A.G."/>
            <person name="Kuo A."/>
            <person name="Tritt A."/>
            <person name="Lipzen A."/>
            <person name="He G."/>
            <person name="Yan M."/>
            <person name="Ng V."/>
            <person name="Cullen D."/>
            <person name="Martin F."/>
            <person name="Rosso M.-N."/>
            <person name="Henrissat B."/>
            <person name="Hibbett D."/>
            <person name="Martinez A.T."/>
            <person name="Grigoriev I.V."/>
        </authorList>
    </citation>
    <scope>NUCLEOTIDE SEQUENCE</scope>
    <source>
        <strain evidence="2">CBS 247.69</strain>
    </source>
</reference>
<sequence length="132" mass="15433">MPRREQRRELRRELRREDKIKQRQIPDARRGEGSRKQERAKPGRRGLRAPSFGGSCVPVFHPVRTSQNLATQIPNSAIRNPPSAFRLPSPYMTLRLTPSFRVQHNMYTYGVQHATRNNVQKIKGSYYTTYIL</sequence>
<keyword evidence="3" id="KW-1185">Reference proteome</keyword>
<evidence type="ECO:0000313" key="3">
    <source>
        <dbReference type="Proteomes" id="UP000807353"/>
    </source>
</evidence>
<proteinExistence type="predicted"/>
<feature type="region of interest" description="Disordered" evidence="1">
    <location>
        <begin position="1"/>
        <end position="53"/>
    </location>
</feature>
<evidence type="ECO:0000313" key="2">
    <source>
        <dbReference type="EMBL" id="KAF9458949.1"/>
    </source>
</evidence>
<accession>A0A9P6CFE9</accession>
<organism evidence="2 3">
    <name type="scientific">Collybia nuda</name>
    <dbReference type="NCBI Taxonomy" id="64659"/>
    <lineage>
        <taxon>Eukaryota</taxon>
        <taxon>Fungi</taxon>
        <taxon>Dikarya</taxon>
        <taxon>Basidiomycota</taxon>
        <taxon>Agaricomycotina</taxon>
        <taxon>Agaricomycetes</taxon>
        <taxon>Agaricomycetidae</taxon>
        <taxon>Agaricales</taxon>
        <taxon>Tricholomatineae</taxon>
        <taxon>Clitocybaceae</taxon>
        <taxon>Collybia</taxon>
    </lineage>
</organism>
<name>A0A9P6CFE9_9AGAR</name>